<dbReference type="Proteomes" id="UP001497516">
    <property type="component" value="Chromosome 9"/>
</dbReference>
<feature type="compositionally biased region" description="Low complexity" evidence="1">
    <location>
        <begin position="28"/>
        <end position="56"/>
    </location>
</feature>
<gene>
    <name evidence="2" type="ORF">LTRI10_LOCUS51379</name>
</gene>
<evidence type="ECO:0000313" key="2">
    <source>
        <dbReference type="EMBL" id="CAL1412061.1"/>
    </source>
</evidence>
<feature type="region of interest" description="Disordered" evidence="1">
    <location>
        <begin position="20"/>
        <end position="149"/>
    </location>
</feature>
<dbReference type="EMBL" id="OZ034822">
    <property type="protein sequence ID" value="CAL1412061.1"/>
    <property type="molecule type" value="Genomic_DNA"/>
</dbReference>
<organism evidence="2 3">
    <name type="scientific">Linum trigynum</name>
    <dbReference type="NCBI Taxonomy" id="586398"/>
    <lineage>
        <taxon>Eukaryota</taxon>
        <taxon>Viridiplantae</taxon>
        <taxon>Streptophyta</taxon>
        <taxon>Embryophyta</taxon>
        <taxon>Tracheophyta</taxon>
        <taxon>Spermatophyta</taxon>
        <taxon>Magnoliopsida</taxon>
        <taxon>eudicotyledons</taxon>
        <taxon>Gunneridae</taxon>
        <taxon>Pentapetalae</taxon>
        <taxon>rosids</taxon>
        <taxon>fabids</taxon>
        <taxon>Malpighiales</taxon>
        <taxon>Linaceae</taxon>
        <taxon>Linum</taxon>
    </lineage>
</organism>
<feature type="compositionally biased region" description="Low complexity" evidence="1">
    <location>
        <begin position="83"/>
        <end position="119"/>
    </location>
</feature>
<evidence type="ECO:0000313" key="3">
    <source>
        <dbReference type="Proteomes" id="UP001497516"/>
    </source>
</evidence>
<dbReference type="AlphaFoldDB" id="A0AAV2GMT6"/>
<feature type="compositionally biased region" description="Polar residues" evidence="1">
    <location>
        <begin position="58"/>
        <end position="72"/>
    </location>
</feature>
<reference evidence="2 3" key="1">
    <citation type="submission" date="2024-04" db="EMBL/GenBank/DDBJ databases">
        <authorList>
            <person name="Fracassetti M."/>
        </authorList>
    </citation>
    <scope>NUCLEOTIDE SEQUENCE [LARGE SCALE GENOMIC DNA]</scope>
</reference>
<protein>
    <submittedName>
        <fullName evidence="2">Uncharacterized protein</fullName>
    </submittedName>
</protein>
<proteinExistence type="predicted"/>
<keyword evidence="3" id="KW-1185">Reference proteome</keyword>
<name>A0AAV2GMT6_9ROSI</name>
<accession>A0AAV2GMT6</accession>
<evidence type="ECO:0000256" key="1">
    <source>
        <dbReference type="SAM" id="MobiDB-lite"/>
    </source>
</evidence>
<sequence>MDPPPLHVVFLPFMAQGHMIQSQTWRDSSPAAASSQRSSPLPSTPLSSPARSAATPNWVFQSKPTLSNSPVQRQGCRKVARTSTPSNPPSSRSRSSSPWSFSSALPRISSGSGGRIASSPTSSSPGLQRPPADSASRGSSSTEPGRSPCLCFTPSNSTRLAAARSGDWSAGVAWRDERSADGERLLCWGRCSLLYWLVSTREEVRERRRNR</sequence>